<keyword evidence="14" id="KW-0472">Membrane</keyword>
<evidence type="ECO:0000256" key="19">
    <source>
        <dbReference type="ARBA" id="ARBA00079437"/>
    </source>
</evidence>
<feature type="region of interest" description="Disordered" evidence="22">
    <location>
        <begin position="465"/>
        <end position="491"/>
    </location>
</feature>
<dbReference type="InterPro" id="IPR026054">
    <property type="entry name" value="Nucleoporin"/>
</dbReference>
<dbReference type="Gene3D" id="4.10.1060.10">
    <property type="entry name" value="Zinc finger, RanBP2-type"/>
    <property type="match status" value="1"/>
</dbReference>
<evidence type="ECO:0000256" key="4">
    <source>
        <dbReference type="ARBA" id="ARBA00022448"/>
    </source>
</evidence>
<sequence length="491" mass="52858">IAALEQEAADAQKHFKSAKDDANLIFDRLQESLEKQRQETITTLQSQEDELVSGKKAEKISLDCQRAAISTQVHALEQFLTSSPDSTLVGMLNKLKQRLDSLEGQPHARQLVKPAGAWECDVCMVQNTMDAYKCVACESPKPSPKSAGASAPSNTPSSTTARSGRPDARFLTPAGAWECGMGMAQNKEKVSTYFTSESRKPAPKSAGASAPSNTPSSTTARSGRPSAPSNTPSSTTARSGRPSAPSNTPSSTTARSGRPDARLILKPAGAWECGMGMAQNKEKVGVLGLNSAVAWSQAQGLNLGFSIRLDPLDLGMKEIAALEQEVVDTQKHFQTAKDDVVLTFGRLKEMLEKRCQEFITTLQSQEDKLISGKKAEKPQLDQQRAAISTQARSLDQLLASSPDSALVGMLNKLKQRLASLERQPHARKQQEGGLSKVKFDTQKMASLQHEIAALGWVVNENLQKAAQSDPVSEMPSAEHTVGNEGVKPRPS</sequence>
<comment type="caution">
    <text evidence="24">The sequence shown here is derived from an EMBL/GenBank/DDBJ whole genome shotgun (WGS) entry which is preliminary data.</text>
</comment>
<keyword evidence="6" id="KW-0677">Repeat</keyword>
<keyword evidence="21" id="KW-0175">Coiled coil</keyword>
<feature type="coiled-coil region" evidence="21">
    <location>
        <begin position="319"/>
        <end position="368"/>
    </location>
</feature>
<keyword evidence="4" id="KW-0813">Transport</keyword>
<keyword evidence="25" id="KW-1185">Reference proteome</keyword>
<keyword evidence="8" id="KW-0509">mRNA transport</keyword>
<evidence type="ECO:0000256" key="12">
    <source>
        <dbReference type="ARBA" id="ARBA00023125"/>
    </source>
</evidence>
<dbReference type="GO" id="GO:0051028">
    <property type="term" value="P:mRNA transport"/>
    <property type="evidence" value="ECO:0007669"/>
    <property type="project" value="UniProtKB-KW"/>
</dbReference>
<evidence type="ECO:0000256" key="16">
    <source>
        <dbReference type="ARBA" id="ARBA00060842"/>
    </source>
</evidence>
<dbReference type="GO" id="GO:0003677">
    <property type="term" value="F:DNA binding"/>
    <property type="evidence" value="ECO:0007669"/>
    <property type="project" value="UniProtKB-KW"/>
</dbReference>
<evidence type="ECO:0000256" key="7">
    <source>
        <dbReference type="ARBA" id="ARBA00022771"/>
    </source>
</evidence>
<feature type="non-terminal residue" evidence="24">
    <location>
        <position position="491"/>
    </location>
</feature>
<dbReference type="FunFam" id="4.10.1060.10:FF:000001">
    <property type="entry name" value="Nuclear pore complex protein Nup153"/>
    <property type="match status" value="1"/>
</dbReference>
<dbReference type="AlphaFoldDB" id="A0ABD0JP66"/>
<dbReference type="SUPFAM" id="SSF90209">
    <property type="entry name" value="Ran binding protein zinc finger-like"/>
    <property type="match status" value="1"/>
</dbReference>
<evidence type="ECO:0000256" key="11">
    <source>
        <dbReference type="ARBA" id="ARBA00023010"/>
    </source>
</evidence>
<keyword evidence="7 20" id="KW-0863">Zinc-finger</keyword>
<dbReference type="PANTHER" id="PTHR23193">
    <property type="entry name" value="NUCLEAR PORE COMPLEX PROTEIN NUP"/>
    <property type="match status" value="1"/>
</dbReference>
<evidence type="ECO:0000256" key="9">
    <source>
        <dbReference type="ARBA" id="ARBA00022833"/>
    </source>
</evidence>
<dbReference type="GO" id="GO:0005643">
    <property type="term" value="C:nuclear pore"/>
    <property type="evidence" value="ECO:0007669"/>
    <property type="project" value="UniProtKB-SubCell"/>
</dbReference>
<protein>
    <recommendedName>
        <fullName evidence="17">Nuclear pore complex protein Nup153</fullName>
    </recommendedName>
    <alternativeName>
        <fullName evidence="19">153 kDa nucleoporin</fullName>
    </alternativeName>
    <alternativeName>
        <fullName evidence="18">Nucleoporin Nup153</fullName>
    </alternativeName>
</protein>
<keyword evidence="9" id="KW-0862">Zinc</keyword>
<evidence type="ECO:0000256" key="13">
    <source>
        <dbReference type="ARBA" id="ARBA00023132"/>
    </source>
</evidence>
<comment type="cofactor">
    <cofactor evidence="1">
        <name>Zn(2+)</name>
        <dbReference type="ChEBI" id="CHEBI:29105"/>
    </cofactor>
</comment>
<evidence type="ECO:0000256" key="14">
    <source>
        <dbReference type="ARBA" id="ARBA00023136"/>
    </source>
</evidence>
<dbReference type="InterPro" id="IPR001876">
    <property type="entry name" value="Znf_RanBP2"/>
</dbReference>
<dbReference type="InterPro" id="IPR036443">
    <property type="entry name" value="Znf_RanBP2_sf"/>
</dbReference>
<feature type="region of interest" description="Disordered" evidence="22">
    <location>
        <begin position="190"/>
        <end position="261"/>
    </location>
</feature>
<keyword evidence="10" id="KW-0653">Protein transport</keyword>
<dbReference type="PANTHER" id="PTHR23193:SF23">
    <property type="entry name" value="NUCLEAR PORE COMPLEX PROTEIN NUP153"/>
    <property type="match status" value="1"/>
</dbReference>
<evidence type="ECO:0000256" key="17">
    <source>
        <dbReference type="ARBA" id="ARBA00068609"/>
    </source>
</evidence>
<evidence type="ECO:0000256" key="15">
    <source>
        <dbReference type="ARBA" id="ARBA00023242"/>
    </source>
</evidence>
<name>A0ABD0JP66_9CAEN</name>
<feature type="coiled-coil region" evidence="21">
    <location>
        <begin position="1"/>
        <end position="50"/>
    </location>
</feature>
<evidence type="ECO:0000256" key="20">
    <source>
        <dbReference type="PROSITE-ProRule" id="PRU00322"/>
    </source>
</evidence>
<evidence type="ECO:0000313" key="24">
    <source>
        <dbReference type="EMBL" id="KAK7476869.1"/>
    </source>
</evidence>
<dbReference type="Pfam" id="PF00641">
    <property type="entry name" value="Zn_ribbon_RanBP"/>
    <property type="match status" value="1"/>
</dbReference>
<dbReference type="PROSITE" id="PS01358">
    <property type="entry name" value="ZF_RANBP2_1"/>
    <property type="match status" value="1"/>
</dbReference>
<feature type="non-terminal residue" evidence="24">
    <location>
        <position position="1"/>
    </location>
</feature>
<evidence type="ECO:0000256" key="3">
    <source>
        <dbReference type="ARBA" id="ARBA00004567"/>
    </source>
</evidence>
<organism evidence="24 25">
    <name type="scientific">Batillaria attramentaria</name>
    <dbReference type="NCBI Taxonomy" id="370345"/>
    <lineage>
        <taxon>Eukaryota</taxon>
        <taxon>Metazoa</taxon>
        <taxon>Spiralia</taxon>
        <taxon>Lophotrochozoa</taxon>
        <taxon>Mollusca</taxon>
        <taxon>Gastropoda</taxon>
        <taxon>Caenogastropoda</taxon>
        <taxon>Sorbeoconcha</taxon>
        <taxon>Cerithioidea</taxon>
        <taxon>Batillariidae</taxon>
        <taxon>Batillaria</taxon>
    </lineage>
</organism>
<dbReference type="EMBL" id="JACVVK020000363">
    <property type="protein sequence ID" value="KAK7476869.1"/>
    <property type="molecule type" value="Genomic_DNA"/>
</dbReference>
<keyword evidence="13" id="KW-0906">Nuclear pore complex</keyword>
<evidence type="ECO:0000256" key="10">
    <source>
        <dbReference type="ARBA" id="ARBA00022927"/>
    </source>
</evidence>
<evidence type="ECO:0000256" key="5">
    <source>
        <dbReference type="ARBA" id="ARBA00022723"/>
    </source>
</evidence>
<dbReference type="PROSITE" id="PS50199">
    <property type="entry name" value="ZF_RANBP2_2"/>
    <property type="match status" value="1"/>
</dbReference>
<comment type="subcellular location">
    <subcellularLocation>
        <location evidence="2">Nucleus membrane</location>
    </subcellularLocation>
    <subcellularLocation>
        <location evidence="3">Nucleus</location>
        <location evidence="3">Nuclear pore complex</location>
    </subcellularLocation>
</comment>
<proteinExistence type="inferred from homology"/>
<dbReference type="GO" id="GO:0015031">
    <property type="term" value="P:protein transport"/>
    <property type="evidence" value="ECO:0007669"/>
    <property type="project" value="UniProtKB-KW"/>
</dbReference>
<comment type="similarity">
    <text evidence="16">Belongs to the NUP153 family.</text>
</comment>
<evidence type="ECO:0000256" key="18">
    <source>
        <dbReference type="ARBA" id="ARBA00078197"/>
    </source>
</evidence>
<evidence type="ECO:0000256" key="21">
    <source>
        <dbReference type="SAM" id="Coils"/>
    </source>
</evidence>
<evidence type="ECO:0000256" key="6">
    <source>
        <dbReference type="ARBA" id="ARBA00022737"/>
    </source>
</evidence>
<keyword evidence="11" id="KW-0811">Translocation</keyword>
<reference evidence="24 25" key="1">
    <citation type="journal article" date="2023" name="Sci. Data">
        <title>Genome assembly of the Korean intertidal mud-creeper Batillaria attramentaria.</title>
        <authorList>
            <person name="Patra A.K."/>
            <person name="Ho P.T."/>
            <person name="Jun S."/>
            <person name="Lee S.J."/>
            <person name="Kim Y."/>
            <person name="Won Y.J."/>
        </authorList>
    </citation>
    <scope>NUCLEOTIDE SEQUENCE [LARGE SCALE GENOMIC DNA]</scope>
    <source>
        <strain evidence="24">Wonlab-2016</strain>
    </source>
</reference>
<evidence type="ECO:0000313" key="25">
    <source>
        <dbReference type="Proteomes" id="UP001519460"/>
    </source>
</evidence>
<accession>A0ABD0JP66</accession>
<feature type="compositionally biased region" description="Low complexity" evidence="22">
    <location>
        <begin position="144"/>
        <end position="163"/>
    </location>
</feature>
<keyword evidence="15" id="KW-0539">Nucleus</keyword>
<keyword evidence="12" id="KW-0238">DNA-binding</keyword>
<evidence type="ECO:0000256" key="2">
    <source>
        <dbReference type="ARBA" id="ARBA00004126"/>
    </source>
</evidence>
<feature type="region of interest" description="Disordered" evidence="22">
    <location>
        <begin position="138"/>
        <end position="172"/>
    </location>
</feature>
<dbReference type="Proteomes" id="UP001519460">
    <property type="component" value="Unassembled WGS sequence"/>
</dbReference>
<evidence type="ECO:0000259" key="23">
    <source>
        <dbReference type="PROSITE" id="PS50199"/>
    </source>
</evidence>
<evidence type="ECO:0000256" key="1">
    <source>
        <dbReference type="ARBA" id="ARBA00001947"/>
    </source>
</evidence>
<dbReference type="SMART" id="SM00547">
    <property type="entry name" value="ZnF_RBZ"/>
    <property type="match status" value="1"/>
</dbReference>
<keyword evidence="5" id="KW-0479">Metal-binding</keyword>
<feature type="compositionally biased region" description="Low complexity" evidence="22">
    <location>
        <begin position="203"/>
        <end position="256"/>
    </location>
</feature>
<evidence type="ECO:0000256" key="8">
    <source>
        <dbReference type="ARBA" id="ARBA00022816"/>
    </source>
</evidence>
<feature type="domain" description="RanBP2-type" evidence="23">
    <location>
        <begin position="114"/>
        <end position="143"/>
    </location>
</feature>
<evidence type="ECO:0000256" key="22">
    <source>
        <dbReference type="SAM" id="MobiDB-lite"/>
    </source>
</evidence>
<dbReference type="GO" id="GO:0008270">
    <property type="term" value="F:zinc ion binding"/>
    <property type="evidence" value="ECO:0007669"/>
    <property type="project" value="UniProtKB-KW"/>
</dbReference>
<gene>
    <name evidence="24" type="ORF">BaRGS_00031872</name>
</gene>
<dbReference type="GO" id="GO:0031965">
    <property type="term" value="C:nuclear membrane"/>
    <property type="evidence" value="ECO:0007669"/>
    <property type="project" value="UniProtKB-SubCell"/>
</dbReference>